<dbReference type="PANTHER" id="PTHR45766">
    <property type="entry name" value="DNA ANNEALING HELICASE AND ENDONUCLEASE ZRANB3 FAMILY MEMBER"/>
    <property type="match status" value="1"/>
</dbReference>
<evidence type="ECO:0000259" key="3">
    <source>
        <dbReference type="Pfam" id="PF00176"/>
    </source>
</evidence>
<dbReference type="InterPro" id="IPR038718">
    <property type="entry name" value="SNF2-like_sf"/>
</dbReference>
<dbReference type="GO" id="GO:0005524">
    <property type="term" value="F:ATP binding"/>
    <property type="evidence" value="ECO:0007669"/>
    <property type="project" value="InterPro"/>
</dbReference>
<dbReference type="InterPro" id="IPR027417">
    <property type="entry name" value="P-loop_NTPase"/>
</dbReference>
<feature type="domain" description="SNF2 N-terminal" evidence="3">
    <location>
        <begin position="917"/>
        <end position="1086"/>
    </location>
</feature>
<feature type="region of interest" description="Disordered" evidence="2">
    <location>
        <begin position="1702"/>
        <end position="1724"/>
    </location>
</feature>
<dbReference type="KEGG" id="vg:16574879"/>
<evidence type="ECO:0000313" key="6">
    <source>
        <dbReference type="Proteomes" id="UP000015545"/>
    </source>
</evidence>
<keyword evidence="5" id="KW-0347">Helicase</keyword>
<accession>S5VVA4</accession>
<name>S5VVA4_9CAUD</name>
<evidence type="ECO:0000256" key="1">
    <source>
        <dbReference type="ARBA" id="ARBA00022801"/>
    </source>
</evidence>
<dbReference type="EMBL" id="KF147891">
    <property type="protein sequence ID" value="AGS82077.1"/>
    <property type="molecule type" value="Genomic_DNA"/>
</dbReference>
<evidence type="ECO:0000256" key="2">
    <source>
        <dbReference type="SAM" id="MobiDB-lite"/>
    </source>
</evidence>
<dbReference type="GO" id="GO:0004386">
    <property type="term" value="F:helicase activity"/>
    <property type="evidence" value="ECO:0007669"/>
    <property type="project" value="UniProtKB-KW"/>
</dbReference>
<feature type="compositionally biased region" description="Acidic residues" evidence="2">
    <location>
        <begin position="1199"/>
        <end position="1215"/>
    </location>
</feature>
<reference evidence="5 6" key="1">
    <citation type="journal article" date="2014" name="Genome Announc.">
        <title>Complete Genome Sequence of the Novel Giant Pseudomonas Phage PaBG.</title>
        <authorList>
            <person name="Sykilinda N.N."/>
            <person name="Bondar A.A."/>
            <person name="Gorshkova A.S."/>
            <person name="Kurochkina L.P."/>
            <person name="Kulikov E.E."/>
            <person name="Shneider M.M."/>
            <person name="Kadykov V.A."/>
            <person name="Solovjeva N.V."/>
            <person name="Kabilov M.R."/>
            <person name="Mesyanzhinov V.V."/>
            <person name="Vlassov V.V."/>
            <person name="Drukker V.V."/>
            <person name="Miroshnikov K.A."/>
        </authorList>
    </citation>
    <scope>NUCLEOTIDE SEQUENCE [LARGE SCALE GENOMIC DNA]</scope>
</reference>
<keyword evidence="6" id="KW-1185">Reference proteome</keyword>
<keyword evidence="5" id="KW-0547">Nucleotide-binding</keyword>
<dbReference type="InterPro" id="IPR001650">
    <property type="entry name" value="Helicase_C-like"/>
</dbReference>
<dbReference type="InterPro" id="IPR000330">
    <property type="entry name" value="SNF2_N"/>
</dbReference>
<evidence type="ECO:0000313" key="5">
    <source>
        <dbReference type="EMBL" id="AGS82077.1"/>
    </source>
</evidence>
<dbReference type="SUPFAM" id="SSF52540">
    <property type="entry name" value="P-loop containing nucleoside triphosphate hydrolases"/>
    <property type="match status" value="2"/>
</dbReference>
<keyword evidence="1" id="KW-0378">Hydrolase</keyword>
<organism evidence="5 6">
    <name type="scientific">Pseudomonas phage PaBG</name>
    <dbReference type="NCBI Taxonomy" id="1335230"/>
    <lineage>
        <taxon>Viruses</taxon>
        <taxon>Duplodnaviria</taxon>
        <taxon>Heunggongvirae</taxon>
        <taxon>Uroviricota</taxon>
        <taxon>Caudoviricetes</taxon>
        <taxon>Baikalvirus</taxon>
        <taxon>Baikalvirus PaBG</taxon>
    </lineage>
</organism>
<dbReference type="RefSeq" id="YP_008433524.1">
    <property type="nucleotide sequence ID" value="NC_022096.1"/>
</dbReference>
<sequence length="1969" mass="221162">MGSLFTLNSLSAAIDAAVEEASKTPFKREIDAMYDALGASLSGDAPEYVSLAAGAPDLVKSLQPVSLDPELYKAYNSFFYNKRRAFLVELFDQVADVANSVNCFFLFMREMLQQGRSLFAAESNRTEWDRRIQELAERAVKQRDMLRQGDKSSVNESMYRLLGAMMHGDKHSIRASEVYSGGVDVMLARSARDKALMCSNIQYGYFLASNTSQFGYENDRMQAFMTETSLKVKEAAREILEYLFGAGHEGSSYEPYMKSLPLTTDFTEIQRIFEKVVGVKLGVNFFHNITFGTDSKSKAEQFCRAVLVLHAEKSAEAELSKQYSREIARSDIGPEGLLSVEALVKQRVQQDITTEAALLNRVVGSTIAFTFDKPTARFIAQAEETEDLNFANFDSWFSLWSTQFLRKKGSTVSNDLVKGRVKLANIPRYVLPVSKLAQITKARQRLGMSVEATRANEDGLYITPQGTLAYLPTGEDRDKLTAINEFERLGAAVAKVCSDYGINNSILAESYEKVAQYGIPHSVYAEANANLKRLTEFHDSVLSYDWDYGLRVYGSERPGLVRCEVQIGAVKPDTLTIADYLGYNMAKEGEAPLQKTFADSLMLMTHDNPIASDTHPRDIYGSTMEPDKFVKTAQFRSIFETYFFHVYKGELPGLQELVKRAMSELSIEKLDKETPRDQGPLYTGLITSDGTMRDAGRNQETDIELAERLLAATANATSGKNGTFIARELGEDMRDASYQEMQDAIAEHEDFFVADKSPAHHFARLFNFIGGNVFKQILDGINSLSVEQLTDGSRSHEVVERLPSADGGQPMDVKRTIVRPNSNELLNTVKPIAIMFGKYAQNYEALEAEAEEAIKSIEYDPGVDVEDIHFAGSKESFSVFPHQLDTHRYLRKPQPPKFAVLDISPGGGKTSIGLGDMAAIVKDMQGLGKKIRPLVLCPDGLIRNWCNDMKSFAGDTWNMIPIDKNVFNRWGAERLQQVIEQAPPNTIVVAGLNFLRNNRMSIVIGNAVMNVGTNLEFIKAFKFNYIIIDESHKLKGINTAKHKVTKQLTTASFVEYLRIATGTLIADRVRDIEGQTALYSPHIFRQGELSSSTVTQSLNDELKLGDETVQLWKVNTPQRARQRLSRYAAVITKKKKEWAFMLPSPIENFYGIKFVNEEGTEQEIREGELHRQLYDLVVDESVQALQQLLSKAKGRAAGEDDDDDDDGDGDEDAEGNEIDFEMDEGDELAALSQADLDAYLQRIERLIIAPEYDPLFEQVFGAYGIKSYTSRKAKFIANLVDRHFNPKEWSKGEVYTEYDLVTFEGDLYLARKYNKESTTRDQLPRDTIGKDPKSNPSIWKKEPEGKVIIFCRYTNSVNAVYNALAPKYQKMAVKFTGEEVDKWSNLDAFISDPNVKIIVANEMGLSEGHNLQMASRMIRVESPWGPGELDQSASRIFRPDPKGAAAGEIYREVVFLDWVLADNSMEVAKQGRLIAKIFNKTRFDEAENPRYADVLAHNMLEEVSMSLATLQERPSLYDYDEYISAYSQLNGIQRAEFTHMRATMPTSMLEVPQTPVVDGARSINTPFVSSQDIPDPNGWKPVVLKKVLRAEDGKQYVEDPDRLVGQPVITDRGNGMIVSVKTRYVGLAKDGVVNKDRPISSVLVKLKGSNEIISIGDMGLLFMPTAASSKVIQKEFAVDLAYRKADIKKQERLQRDQELLEEQEEKERVRRERRSTRQARVRTTSIDAGEKRKRNIKEGKPVNQGVTYTPNLKIPTSVKPDAAEVEATPLVLSPAYYHGYLTLESDNIDYAKALKKHGFKQIGEYAFIVVSRRNQANAVMDYIEEKFHLSDQTANRLGEVFAAFEKGKRGLYNLELLPQNTLPHFFQVSKRMVTDRKEARFFPFFMDDKLMIAVDVATSPIIKRHIGKEIPGANTKWQLSPGALVCFLQNKAAMNSKVKELKDAGFTIASPDVLKKEIAAINFKASKKK</sequence>
<proteinExistence type="predicted"/>
<dbReference type="GO" id="GO:0016787">
    <property type="term" value="F:hydrolase activity"/>
    <property type="evidence" value="ECO:0007669"/>
    <property type="project" value="UniProtKB-KW"/>
</dbReference>
<keyword evidence="5" id="KW-0067">ATP-binding</keyword>
<dbReference type="Gene3D" id="3.40.50.300">
    <property type="entry name" value="P-loop containing nucleotide triphosphate hydrolases"/>
    <property type="match status" value="1"/>
</dbReference>
<gene>
    <name evidence="5" type="ORF">PaBG_00193</name>
</gene>
<dbReference type="Gene3D" id="3.40.50.10810">
    <property type="entry name" value="Tandem AAA-ATPase domain"/>
    <property type="match status" value="1"/>
</dbReference>
<feature type="region of interest" description="Disordered" evidence="2">
    <location>
        <begin position="1193"/>
        <end position="1215"/>
    </location>
</feature>
<dbReference type="Proteomes" id="UP000015545">
    <property type="component" value="Segment"/>
</dbReference>
<protein>
    <submittedName>
        <fullName evidence="5">Putative ATP-dependent DNA helicase</fullName>
    </submittedName>
</protein>
<dbReference type="Pfam" id="PF00176">
    <property type="entry name" value="SNF2-rel_dom"/>
    <property type="match status" value="1"/>
</dbReference>
<feature type="compositionally biased region" description="Basic residues" evidence="2">
    <location>
        <begin position="1711"/>
        <end position="1720"/>
    </location>
</feature>
<dbReference type="Pfam" id="PF00271">
    <property type="entry name" value="Helicase_C"/>
    <property type="match status" value="1"/>
</dbReference>
<dbReference type="PANTHER" id="PTHR45766:SF6">
    <property type="entry name" value="SWI_SNF-RELATED MATRIX-ASSOCIATED ACTIN-DEPENDENT REGULATOR OF CHROMATIN SUBFAMILY A-LIKE PROTEIN 1"/>
    <property type="match status" value="1"/>
</dbReference>
<feature type="domain" description="Helicase C-terminal" evidence="4">
    <location>
        <begin position="1340"/>
        <end position="1438"/>
    </location>
</feature>
<evidence type="ECO:0000259" key="4">
    <source>
        <dbReference type="Pfam" id="PF00271"/>
    </source>
</evidence>